<dbReference type="PANTHER" id="PTHR30086">
    <property type="entry name" value="ARGININE EXPORTER PROTEIN ARGO"/>
    <property type="match status" value="1"/>
</dbReference>
<dbReference type="HOGENOM" id="CLU_079569_3_1_0"/>
<evidence type="ECO:0000256" key="4">
    <source>
        <dbReference type="ARBA" id="ARBA00022989"/>
    </source>
</evidence>
<keyword evidence="2" id="KW-1003">Cell membrane</keyword>
<keyword evidence="8" id="KW-1185">Reference proteome</keyword>
<dbReference type="PIRSF" id="PIRSF006324">
    <property type="entry name" value="LeuE"/>
    <property type="match status" value="1"/>
</dbReference>
<protein>
    <submittedName>
        <fullName evidence="7">Lysine exporter protein (LYSE/YGGA)</fullName>
    </submittedName>
</protein>
<dbReference type="GO" id="GO:0005886">
    <property type="term" value="C:plasma membrane"/>
    <property type="evidence" value="ECO:0007669"/>
    <property type="project" value="UniProtKB-SubCell"/>
</dbReference>
<evidence type="ECO:0000313" key="8">
    <source>
        <dbReference type="Proteomes" id="UP000019151"/>
    </source>
</evidence>
<name>W0RFL3_9BACT</name>
<comment type="subcellular location">
    <subcellularLocation>
        <location evidence="1">Cell membrane</location>
        <topology evidence="1">Multi-pass membrane protein</topology>
    </subcellularLocation>
</comment>
<keyword evidence="5 6" id="KW-0472">Membrane</keyword>
<dbReference type="STRING" id="861299.J421_2054"/>
<accession>W0RFL3</accession>
<gene>
    <name evidence="7" type="ORF">J421_2054</name>
</gene>
<dbReference type="eggNOG" id="COG1280">
    <property type="taxonomic scope" value="Bacteria"/>
</dbReference>
<dbReference type="GO" id="GO:0015171">
    <property type="term" value="F:amino acid transmembrane transporter activity"/>
    <property type="evidence" value="ECO:0007669"/>
    <property type="project" value="TreeGrafter"/>
</dbReference>
<dbReference type="EMBL" id="CP007128">
    <property type="protein sequence ID" value="AHG89591.1"/>
    <property type="molecule type" value="Genomic_DNA"/>
</dbReference>
<evidence type="ECO:0000256" key="6">
    <source>
        <dbReference type="SAM" id="Phobius"/>
    </source>
</evidence>
<feature type="transmembrane region" description="Helical" evidence="6">
    <location>
        <begin position="187"/>
        <end position="205"/>
    </location>
</feature>
<keyword evidence="4 6" id="KW-1133">Transmembrane helix</keyword>
<dbReference type="Pfam" id="PF01810">
    <property type="entry name" value="LysE"/>
    <property type="match status" value="1"/>
</dbReference>
<feature type="transmembrane region" description="Helical" evidence="6">
    <location>
        <begin position="40"/>
        <end position="68"/>
    </location>
</feature>
<reference evidence="7 8" key="1">
    <citation type="journal article" date="2014" name="Genome Announc.">
        <title>Genome Sequence and Methylome of Soil Bacterium Gemmatirosa kalamazoonensis KBS708T, a Member of the Rarely Cultivated Gemmatimonadetes Phylum.</title>
        <authorList>
            <person name="Debruyn J.M."/>
            <person name="Radosevich M."/>
            <person name="Wommack K.E."/>
            <person name="Polson S.W."/>
            <person name="Hauser L.J."/>
            <person name="Fawaz M.N."/>
            <person name="Korlach J."/>
            <person name="Tsai Y.C."/>
        </authorList>
    </citation>
    <scope>NUCLEOTIDE SEQUENCE [LARGE SCALE GENOMIC DNA]</scope>
    <source>
        <strain evidence="7 8">KBS708</strain>
    </source>
</reference>
<evidence type="ECO:0000256" key="3">
    <source>
        <dbReference type="ARBA" id="ARBA00022692"/>
    </source>
</evidence>
<sequence>MFDLHTLALFMTAGLALNLTPGPDMLYVAARSTSEGRRAGIVSALGIGAGTFVHIAALALGLSALLAAVPPLYDAVRLAGAAYLAWLGIRALLRPAPTDAEDEPPPPASLGAIFRQGVVTNVLNPKVALFFLAFLPQFVDPARGSAAAQIVALGLLFDTSGTIVNVLVALAASRAGGALRRGRAARVLHRVTGGVFLLLGARLALETRRVR</sequence>
<proteinExistence type="predicted"/>
<dbReference type="Proteomes" id="UP000019151">
    <property type="component" value="Chromosome"/>
</dbReference>
<dbReference type="InParanoid" id="W0RFL3"/>
<evidence type="ECO:0000313" key="7">
    <source>
        <dbReference type="EMBL" id="AHG89591.1"/>
    </source>
</evidence>
<organism evidence="7 8">
    <name type="scientific">Gemmatirosa kalamazoonensis</name>
    <dbReference type="NCBI Taxonomy" id="861299"/>
    <lineage>
        <taxon>Bacteria</taxon>
        <taxon>Pseudomonadati</taxon>
        <taxon>Gemmatimonadota</taxon>
        <taxon>Gemmatimonadia</taxon>
        <taxon>Gemmatimonadales</taxon>
        <taxon>Gemmatimonadaceae</taxon>
        <taxon>Gemmatirosa</taxon>
    </lineage>
</organism>
<dbReference type="FunCoup" id="W0RFL3">
    <property type="interactions" value="75"/>
</dbReference>
<dbReference type="RefSeq" id="WP_025411086.1">
    <property type="nucleotide sequence ID" value="NZ_CP007128.1"/>
</dbReference>
<dbReference type="PANTHER" id="PTHR30086:SF20">
    <property type="entry name" value="ARGININE EXPORTER PROTEIN ARGO-RELATED"/>
    <property type="match status" value="1"/>
</dbReference>
<evidence type="ECO:0000256" key="1">
    <source>
        <dbReference type="ARBA" id="ARBA00004651"/>
    </source>
</evidence>
<dbReference type="AlphaFoldDB" id="W0RFL3"/>
<dbReference type="KEGG" id="gba:J421_2054"/>
<evidence type="ECO:0000256" key="5">
    <source>
        <dbReference type="ARBA" id="ARBA00023136"/>
    </source>
</evidence>
<feature type="transmembrane region" description="Helical" evidence="6">
    <location>
        <begin position="147"/>
        <end position="172"/>
    </location>
</feature>
<evidence type="ECO:0000256" key="2">
    <source>
        <dbReference type="ARBA" id="ARBA00022475"/>
    </source>
</evidence>
<keyword evidence="3 6" id="KW-0812">Transmembrane</keyword>
<dbReference type="InterPro" id="IPR001123">
    <property type="entry name" value="LeuE-type"/>
</dbReference>
<dbReference type="OrthoDB" id="9807053at2"/>